<dbReference type="GO" id="GO:0003964">
    <property type="term" value="F:RNA-directed DNA polymerase activity"/>
    <property type="evidence" value="ECO:0007669"/>
    <property type="project" value="UniProtKB-KW"/>
</dbReference>
<dbReference type="Gene3D" id="1.10.340.70">
    <property type="match status" value="1"/>
</dbReference>
<dbReference type="InterPro" id="IPR012337">
    <property type="entry name" value="RNaseH-like_sf"/>
</dbReference>
<dbReference type="PANTHER" id="PTHR37984">
    <property type="entry name" value="PROTEIN CBG26694"/>
    <property type="match status" value="1"/>
</dbReference>
<reference evidence="10 11" key="1">
    <citation type="journal article" date="2018" name="Gigascience">
        <title>Genomes of trombidid mites reveal novel predicted allergens and laterally-transferred genes associated with secondary metabolism.</title>
        <authorList>
            <person name="Dong X."/>
            <person name="Chaisiri K."/>
            <person name="Xia D."/>
            <person name="Armstrong S.D."/>
            <person name="Fang Y."/>
            <person name="Donnelly M.J."/>
            <person name="Kadowaki T."/>
            <person name="McGarry J.W."/>
            <person name="Darby A.C."/>
            <person name="Makepeace B.L."/>
        </authorList>
    </citation>
    <scope>NUCLEOTIDE SEQUENCE [LARGE SCALE GENOMIC DNA]</scope>
    <source>
        <strain evidence="10">UoL-UT</strain>
    </source>
</reference>
<dbReference type="InterPro" id="IPR036397">
    <property type="entry name" value="RNaseH_sf"/>
</dbReference>
<evidence type="ECO:0000256" key="3">
    <source>
        <dbReference type="ARBA" id="ARBA00022695"/>
    </source>
</evidence>
<dbReference type="Proteomes" id="UP000288716">
    <property type="component" value="Unassembled WGS sequence"/>
</dbReference>
<evidence type="ECO:0000313" key="11">
    <source>
        <dbReference type="Proteomes" id="UP000288716"/>
    </source>
</evidence>
<evidence type="ECO:0000256" key="1">
    <source>
        <dbReference type="ARBA" id="ARBA00012493"/>
    </source>
</evidence>
<name>A0A443S2I4_9ACAR</name>
<keyword evidence="4" id="KW-0540">Nuclease</keyword>
<keyword evidence="5" id="KW-0255">Endonuclease</keyword>
<dbReference type="Pfam" id="PF17917">
    <property type="entry name" value="RT_RNaseH"/>
    <property type="match status" value="1"/>
</dbReference>
<keyword evidence="2" id="KW-0808">Transferase</keyword>
<sequence length="626" mass="72731">DASRVGIGAVIVQRHDSLERIVSFYSRTLSAAERNYSGIELELLAIVDTLKENDYIFFGIEFTIVTDSKALTYLHRLKELNSRLARWALLLQRYKFKIVYRKGKDNILCDYISRHPLPSQYKISNTVDTQCKDLLMTEVKCEKYSSNEAFCVFNIDFAVERQPLTALSQHLSEHFCLLNNISMHQQRDSYLSLIIKILKGEHKGMNKSLRKAASLFELKNGILYRTIIESNEFKNVTVIPKRLIPNVLAIMHDSLLNGGHLGVRRTFEKTRERFWWKTMFKDCLNWVASCNVCNKVKPHKSKSAELKPIEPGSRPMSQIGLDIVGMLPRTTRGNRFIIVVTCYLSKYAITKAVKHVTAKDVAEFLLNDVILKFSAFETLISDNGVQFRSNLIKELNILMGAHHKFTTPYKPSTAGLVERVNRSLMTLLKSYVEKESSKWDIVLPFITHMYNVSFHSSINTTPFYLLHGYHAKLPVDMYLNNNITNVNDCSDYIYEVSVNLQKAREEAKEHITAAQENYKKYYDKRHKPYEFHVGDKCYVNYPIRKLGESNKFKYRWIGPFTVIHKINSLVYEVESVDEKLYFDRININKMRPCVVRNEHLASTQEIRRSPRLYAPPKYYSTLMKNN</sequence>
<evidence type="ECO:0000256" key="8">
    <source>
        <dbReference type="SAM" id="Coils"/>
    </source>
</evidence>
<dbReference type="GO" id="GO:0015074">
    <property type="term" value="P:DNA integration"/>
    <property type="evidence" value="ECO:0007669"/>
    <property type="project" value="InterPro"/>
</dbReference>
<dbReference type="STRING" id="299467.A0A443S2I4"/>
<dbReference type="OrthoDB" id="6514906at2759"/>
<dbReference type="SUPFAM" id="SSF56672">
    <property type="entry name" value="DNA/RNA polymerases"/>
    <property type="match status" value="1"/>
</dbReference>
<feature type="non-terminal residue" evidence="10">
    <location>
        <position position="1"/>
    </location>
</feature>
<dbReference type="InterPro" id="IPR001584">
    <property type="entry name" value="Integrase_cat-core"/>
</dbReference>
<dbReference type="InterPro" id="IPR043502">
    <property type="entry name" value="DNA/RNA_pol_sf"/>
</dbReference>
<dbReference type="Gene3D" id="3.30.420.10">
    <property type="entry name" value="Ribonuclease H-like superfamily/Ribonuclease H"/>
    <property type="match status" value="1"/>
</dbReference>
<dbReference type="FunFam" id="1.10.340.70:FF:000001">
    <property type="entry name" value="Retrovirus-related Pol polyprotein from transposon gypsy-like Protein"/>
    <property type="match status" value="1"/>
</dbReference>
<keyword evidence="3" id="KW-0548">Nucleotidyltransferase</keyword>
<keyword evidence="8" id="KW-0175">Coiled coil</keyword>
<dbReference type="GO" id="GO:0003676">
    <property type="term" value="F:nucleic acid binding"/>
    <property type="evidence" value="ECO:0007669"/>
    <property type="project" value="InterPro"/>
</dbReference>
<dbReference type="SUPFAM" id="SSF53098">
    <property type="entry name" value="Ribonuclease H-like"/>
    <property type="match status" value="1"/>
</dbReference>
<dbReference type="GO" id="GO:0042575">
    <property type="term" value="C:DNA polymerase complex"/>
    <property type="evidence" value="ECO:0007669"/>
    <property type="project" value="UniProtKB-ARBA"/>
</dbReference>
<dbReference type="InterPro" id="IPR041373">
    <property type="entry name" value="RT_RNaseH"/>
</dbReference>
<dbReference type="InterPro" id="IPR041588">
    <property type="entry name" value="Integrase_H2C2"/>
</dbReference>
<comment type="caution">
    <text evidence="10">The sequence shown here is derived from an EMBL/GenBank/DDBJ whole genome shotgun (WGS) entry which is preliminary data.</text>
</comment>
<evidence type="ECO:0000256" key="5">
    <source>
        <dbReference type="ARBA" id="ARBA00022759"/>
    </source>
</evidence>
<dbReference type="PANTHER" id="PTHR37984:SF15">
    <property type="entry name" value="INTEGRASE CATALYTIC DOMAIN-CONTAINING PROTEIN"/>
    <property type="match status" value="1"/>
</dbReference>
<feature type="coiled-coil region" evidence="8">
    <location>
        <begin position="497"/>
        <end position="524"/>
    </location>
</feature>
<dbReference type="FunFam" id="3.30.420.10:FF:000032">
    <property type="entry name" value="Retrovirus-related Pol polyprotein from transposon 297-like Protein"/>
    <property type="match status" value="1"/>
</dbReference>
<dbReference type="Pfam" id="PF17921">
    <property type="entry name" value="Integrase_H2C2"/>
    <property type="match status" value="1"/>
</dbReference>
<organism evidence="10 11">
    <name type="scientific">Leptotrombidium deliense</name>
    <dbReference type="NCBI Taxonomy" id="299467"/>
    <lineage>
        <taxon>Eukaryota</taxon>
        <taxon>Metazoa</taxon>
        <taxon>Ecdysozoa</taxon>
        <taxon>Arthropoda</taxon>
        <taxon>Chelicerata</taxon>
        <taxon>Arachnida</taxon>
        <taxon>Acari</taxon>
        <taxon>Acariformes</taxon>
        <taxon>Trombidiformes</taxon>
        <taxon>Prostigmata</taxon>
        <taxon>Anystina</taxon>
        <taxon>Parasitengona</taxon>
        <taxon>Trombiculoidea</taxon>
        <taxon>Trombiculidae</taxon>
        <taxon>Leptotrombidium</taxon>
    </lineage>
</organism>
<keyword evidence="11" id="KW-1185">Reference proteome</keyword>
<proteinExistence type="predicted"/>
<dbReference type="VEuPathDB" id="VectorBase:LDEU010347"/>
<dbReference type="CDD" id="cd09274">
    <property type="entry name" value="RNase_HI_RT_Ty3"/>
    <property type="match status" value="1"/>
</dbReference>
<dbReference type="AlphaFoldDB" id="A0A443S2I4"/>
<dbReference type="GO" id="GO:0004519">
    <property type="term" value="F:endonuclease activity"/>
    <property type="evidence" value="ECO:0007669"/>
    <property type="project" value="UniProtKB-KW"/>
</dbReference>
<evidence type="ECO:0000256" key="4">
    <source>
        <dbReference type="ARBA" id="ARBA00022722"/>
    </source>
</evidence>
<evidence type="ECO:0000313" key="10">
    <source>
        <dbReference type="EMBL" id="RWS21693.1"/>
    </source>
</evidence>
<protein>
    <recommendedName>
        <fullName evidence="1">RNA-directed DNA polymerase</fullName>
        <ecNumber evidence="1">2.7.7.49</ecNumber>
    </recommendedName>
</protein>
<evidence type="ECO:0000256" key="7">
    <source>
        <dbReference type="ARBA" id="ARBA00022918"/>
    </source>
</evidence>
<dbReference type="PROSITE" id="PS50994">
    <property type="entry name" value="INTEGRASE"/>
    <property type="match status" value="1"/>
</dbReference>
<dbReference type="EMBL" id="NCKV01011205">
    <property type="protein sequence ID" value="RWS21693.1"/>
    <property type="molecule type" value="Genomic_DNA"/>
</dbReference>
<evidence type="ECO:0000256" key="2">
    <source>
        <dbReference type="ARBA" id="ARBA00022679"/>
    </source>
</evidence>
<evidence type="ECO:0000256" key="6">
    <source>
        <dbReference type="ARBA" id="ARBA00022801"/>
    </source>
</evidence>
<evidence type="ECO:0000259" key="9">
    <source>
        <dbReference type="PROSITE" id="PS50994"/>
    </source>
</evidence>
<keyword evidence="7" id="KW-0695">RNA-directed DNA polymerase</keyword>
<keyword evidence="6" id="KW-0378">Hydrolase</keyword>
<feature type="domain" description="Integrase catalytic" evidence="9">
    <location>
        <begin position="311"/>
        <end position="470"/>
    </location>
</feature>
<dbReference type="InterPro" id="IPR050951">
    <property type="entry name" value="Retrovirus_Pol_polyprotein"/>
</dbReference>
<dbReference type="GO" id="GO:0016787">
    <property type="term" value="F:hydrolase activity"/>
    <property type="evidence" value="ECO:0007669"/>
    <property type="project" value="UniProtKB-KW"/>
</dbReference>
<accession>A0A443S2I4</accession>
<gene>
    <name evidence="10" type="ORF">B4U80_06007</name>
</gene>
<dbReference type="EC" id="2.7.7.49" evidence="1"/>